<evidence type="ECO:0000256" key="5">
    <source>
        <dbReference type="SAM" id="MobiDB-lite"/>
    </source>
</evidence>
<keyword evidence="4" id="KW-0012">Acyltransferase</keyword>
<dbReference type="InterPro" id="IPR011053">
    <property type="entry name" value="Single_hybrid_motif"/>
</dbReference>
<dbReference type="Pfam" id="PF00364">
    <property type="entry name" value="Biotin_lipoyl"/>
    <property type="match status" value="1"/>
</dbReference>
<dbReference type="InterPro" id="IPR000089">
    <property type="entry name" value="Biotin_lipoyl"/>
</dbReference>
<dbReference type="Gene3D" id="4.10.320.10">
    <property type="entry name" value="E3-binding domain"/>
    <property type="match status" value="1"/>
</dbReference>
<evidence type="ECO:0000256" key="3">
    <source>
        <dbReference type="ARBA" id="ARBA00022679"/>
    </source>
</evidence>
<dbReference type="CDD" id="cd06849">
    <property type="entry name" value="lipoyl_domain"/>
    <property type="match status" value="1"/>
</dbReference>
<name>A0ABM8G114_9CELL</name>
<organism evidence="8 9">
    <name type="scientific">Paraoerskovia sediminicola</name>
    <dbReference type="NCBI Taxonomy" id="1138587"/>
    <lineage>
        <taxon>Bacteria</taxon>
        <taxon>Bacillati</taxon>
        <taxon>Actinomycetota</taxon>
        <taxon>Actinomycetes</taxon>
        <taxon>Micrococcales</taxon>
        <taxon>Cellulomonadaceae</taxon>
        <taxon>Paraoerskovia</taxon>
    </lineage>
</organism>
<evidence type="ECO:0000313" key="8">
    <source>
        <dbReference type="EMBL" id="BDZ41658.1"/>
    </source>
</evidence>
<evidence type="ECO:0000256" key="2">
    <source>
        <dbReference type="ARBA" id="ARBA00007317"/>
    </source>
</evidence>
<protein>
    <submittedName>
        <fullName evidence="8">Uncharacterized protein</fullName>
    </submittedName>
</protein>
<proteinExistence type="inferred from homology"/>
<dbReference type="InterPro" id="IPR050743">
    <property type="entry name" value="2-oxoacid_DH_E2_comp"/>
</dbReference>
<accession>A0ABM8G114</accession>
<comment type="cofactor">
    <cofactor evidence="1">
        <name>(R)-lipoate</name>
        <dbReference type="ChEBI" id="CHEBI:83088"/>
    </cofactor>
</comment>
<dbReference type="InterPro" id="IPR004167">
    <property type="entry name" value="PSBD"/>
</dbReference>
<feature type="region of interest" description="Disordered" evidence="5">
    <location>
        <begin position="57"/>
        <end position="89"/>
    </location>
</feature>
<dbReference type="InterPro" id="IPR036625">
    <property type="entry name" value="E3-bd_dom_sf"/>
</dbReference>
<dbReference type="PANTHER" id="PTHR43178:SF5">
    <property type="entry name" value="LIPOAMIDE ACYLTRANSFERASE COMPONENT OF BRANCHED-CHAIN ALPHA-KETO ACID DEHYDROGENASE COMPLEX, MITOCHONDRIAL"/>
    <property type="match status" value="1"/>
</dbReference>
<keyword evidence="9" id="KW-1185">Reference proteome</keyword>
<reference evidence="9" key="1">
    <citation type="journal article" date="2019" name="Int. J. Syst. Evol. Microbiol.">
        <title>The Global Catalogue of Microorganisms (GCM) 10K type strain sequencing project: providing services to taxonomists for standard genome sequencing and annotation.</title>
        <authorList>
            <consortium name="The Broad Institute Genomics Platform"/>
            <consortium name="The Broad Institute Genome Sequencing Center for Infectious Disease"/>
            <person name="Wu L."/>
            <person name="Ma J."/>
        </authorList>
    </citation>
    <scope>NUCLEOTIDE SEQUENCE [LARGE SCALE GENOMIC DNA]</scope>
    <source>
        <strain evidence="9">NBRC 108565</strain>
    </source>
</reference>
<evidence type="ECO:0000256" key="1">
    <source>
        <dbReference type="ARBA" id="ARBA00001938"/>
    </source>
</evidence>
<feature type="compositionally biased region" description="Low complexity" evidence="5">
    <location>
        <begin position="152"/>
        <end position="174"/>
    </location>
</feature>
<dbReference type="Proteomes" id="UP001321475">
    <property type="component" value="Chromosome"/>
</dbReference>
<dbReference type="SUPFAM" id="SSF47005">
    <property type="entry name" value="Peripheral subunit-binding domain of 2-oxo acid dehydrogenase complex"/>
    <property type="match status" value="1"/>
</dbReference>
<sequence length="282" mass="28036">MQWHVAPGDAVTVNQNIVEIETAKSLVELPCPWAGVVHDVLVPEGATVDVGTPILVVDTDPDGAAPAEPEPEAGATSAEASSTDGSGEASGAVLVGYGVAGHGSSRRARRAAAAVPPAAAPAAATQPPAPASVPEQASERAPEQAPAPVPATPAGSAPSAPSVGTSSDTQTGSQTGTGDGGVPAGHRERVLAKPPVRKLAKDLGVDLASVHASGPGGIVTREDVVAHHERGAPASSRPTRATSRGCSRAGSRSTAGRPASRCGRCASAPRRRWSPARSPPRT</sequence>
<feature type="compositionally biased region" description="Low complexity" evidence="5">
    <location>
        <begin position="62"/>
        <end position="89"/>
    </location>
</feature>
<evidence type="ECO:0000259" key="6">
    <source>
        <dbReference type="PROSITE" id="PS50968"/>
    </source>
</evidence>
<dbReference type="SUPFAM" id="SSF51230">
    <property type="entry name" value="Single hybrid motif"/>
    <property type="match status" value="1"/>
</dbReference>
<evidence type="ECO:0000259" key="7">
    <source>
        <dbReference type="PROSITE" id="PS51826"/>
    </source>
</evidence>
<dbReference type="PROSITE" id="PS50968">
    <property type="entry name" value="BIOTINYL_LIPOYL"/>
    <property type="match status" value="1"/>
</dbReference>
<evidence type="ECO:0000256" key="4">
    <source>
        <dbReference type="ARBA" id="ARBA00023315"/>
    </source>
</evidence>
<dbReference type="Gene3D" id="2.40.50.100">
    <property type="match status" value="1"/>
</dbReference>
<keyword evidence="3" id="KW-0808">Transferase</keyword>
<comment type="similarity">
    <text evidence="2">Belongs to the 2-oxoacid dehydrogenase family.</text>
</comment>
<evidence type="ECO:0000313" key="9">
    <source>
        <dbReference type="Proteomes" id="UP001321475"/>
    </source>
</evidence>
<feature type="domain" description="Lipoyl-binding" evidence="6">
    <location>
        <begin position="1"/>
        <end position="58"/>
    </location>
</feature>
<dbReference type="PANTHER" id="PTHR43178">
    <property type="entry name" value="DIHYDROLIPOAMIDE ACETYLTRANSFERASE COMPONENT OF PYRUVATE DEHYDROGENASE COMPLEX"/>
    <property type="match status" value="1"/>
</dbReference>
<dbReference type="EMBL" id="AP027729">
    <property type="protein sequence ID" value="BDZ41658.1"/>
    <property type="molecule type" value="Genomic_DNA"/>
</dbReference>
<feature type="compositionally biased region" description="Low complexity" evidence="5">
    <location>
        <begin position="111"/>
        <end position="126"/>
    </location>
</feature>
<feature type="compositionally biased region" description="Polar residues" evidence="5">
    <location>
        <begin position="236"/>
        <end position="254"/>
    </location>
</feature>
<feature type="region of interest" description="Disordered" evidence="5">
    <location>
        <begin position="108"/>
        <end position="197"/>
    </location>
</feature>
<dbReference type="PROSITE" id="PS51826">
    <property type="entry name" value="PSBD"/>
    <property type="match status" value="1"/>
</dbReference>
<feature type="domain" description="Peripheral subunit-binding (PSBD)" evidence="7">
    <location>
        <begin position="191"/>
        <end position="228"/>
    </location>
</feature>
<dbReference type="Pfam" id="PF02817">
    <property type="entry name" value="E3_binding"/>
    <property type="match status" value="1"/>
</dbReference>
<feature type="region of interest" description="Disordered" evidence="5">
    <location>
        <begin position="224"/>
        <end position="282"/>
    </location>
</feature>
<gene>
    <name evidence="8" type="ORF">GCM10025865_09570</name>
</gene>